<dbReference type="Pfam" id="PF00582">
    <property type="entry name" value="Usp"/>
    <property type="match status" value="1"/>
</dbReference>
<evidence type="ECO:0000313" key="2">
    <source>
        <dbReference type="EMBL" id="CAE0670033.1"/>
    </source>
</evidence>
<gene>
    <name evidence="2" type="ORF">LGLO00237_LOCUS21667</name>
</gene>
<proteinExistence type="predicted"/>
<reference evidence="2" key="1">
    <citation type="submission" date="2021-01" db="EMBL/GenBank/DDBJ databases">
        <authorList>
            <person name="Corre E."/>
            <person name="Pelletier E."/>
            <person name="Niang G."/>
            <person name="Scheremetjew M."/>
            <person name="Finn R."/>
            <person name="Kale V."/>
            <person name="Holt S."/>
            <person name="Cochrane G."/>
            <person name="Meng A."/>
            <person name="Brown T."/>
            <person name="Cohen L."/>
        </authorList>
    </citation>
    <scope>NUCLEOTIDE SEQUENCE</scope>
    <source>
        <strain evidence="2">CCCM811</strain>
    </source>
</reference>
<dbReference type="PRINTS" id="PR01438">
    <property type="entry name" value="UNVRSLSTRESS"/>
</dbReference>
<accession>A0A7S3Z2S5</accession>
<protein>
    <recommendedName>
        <fullName evidence="1">UspA domain-containing protein</fullName>
    </recommendedName>
</protein>
<feature type="domain" description="UspA" evidence="1">
    <location>
        <begin position="1"/>
        <end position="147"/>
    </location>
</feature>
<dbReference type="Gene3D" id="3.40.50.620">
    <property type="entry name" value="HUPs"/>
    <property type="match status" value="1"/>
</dbReference>
<name>A0A7S3Z2S5_9EUKA</name>
<dbReference type="PANTHER" id="PTHR31964:SF113">
    <property type="entry name" value="USPA DOMAIN-CONTAINING PROTEIN"/>
    <property type="match status" value="1"/>
</dbReference>
<organism evidence="2">
    <name type="scientific">Lotharella globosa</name>
    <dbReference type="NCBI Taxonomy" id="91324"/>
    <lineage>
        <taxon>Eukaryota</taxon>
        <taxon>Sar</taxon>
        <taxon>Rhizaria</taxon>
        <taxon>Cercozoa</taxon>
        <taxon>Chlorarachniophyceae</taxon>
        <taxon>Lotharella</taxon>
    </lineage>
</organism>
<evidence type="ECO:0000259" key="1">
    <source>
        <dbReference type="Pfam" id="PF00582"/>
    </source>
</evidence>
<dbReference type="CDD" id="cd23659">
    <property type="entry name" value="USP_At3g01520-like"/>
    <property type="match status" value="1"/>
</dbReference>
<dbReference type="SUPFAM" id="SSF52402">
    <property type="entry name" value="Adenine nucleotide alpha hydrolases-like"/>
    <property type="match status" value="1"/>
</dbReference>
<dbReference type="InterPro" id="IPR006015">
    <property type="entry name" value="Universal_stress_UspA"/>
</dbReference>
<dbReference type="AlphaFoldDB" id="A0A7S3Z2S5"/>
<dbReference type="PANTHER" id="PTHR31964">
    <property type="entry name" value="ADENINE NUCLEOTIDE ALPHA HYDROLASES-LIKE SUPERFAMILY PROTEIN"/>
    <property type="match status" value="1"/>
</dbReference>
<dbReference type="InterPro" id="IPR006016">
    <property type="entry name" value="UspA"/>
</dbReference>
<dbReference type="InterPro" id="IPR014729">
    <property type="entry name" value="Rossmann-like_a/b/a_fold"/>
</dbReference>
<sequence>MVALDESEYSKQVLRWSAANILKKADKITLVHAYGYSPMTFFPGPKEGKSLGTVNEVIKKEATKAATEYLQRLGKLCNQLGYEPELKLLLARPMISEKQAILAYTEKSKPDVLVVGSRGMGAFGRMFLGSTSDYLVHNCKSAVMVVRDKDIETLDNTNKEASAPASIS</sequence>
<dbReference type="EMBL" id="HBIV01030351">
    <property type="protein sequence ID" value="CAE0670033.1"/>
    <property type="molecule type" value="Transcribed_RNA"/>
</dbReference>